<comment type="caution">
    <text evidence="2">The sequence shown here is derived from an EMBL/GenBank/DDBJ whole genome shotgun (WGS) entry which is preliminary data.</text>
</comment>
<dbReference type="RefSeq" id="WP_341727052.1">
    <property type="nucleotide sequence ID" value="NZ_JBBWWT010000009.1"/>
</dbReference>
<protein>
    <submittedName>
        <fullName evidence="2">Uncharacterized protein</fullName>
    </submittedName>
</protein>
<evidence type="ECO:0000313" key="3">
    <source>
        <dbReference type="Proteomes" id="UP001459204"/>
    </source>
</evidence>
<dbReference type="EMBL" id="JBBWWT010000009">
    <property type="protein sequence ID" value="MEL1265879.1"/>
    <property type="molecule type" value="Genomic_DNA"/>
</dbReference>
<feature type="chain" id="PRO_5047299992" evidence="1">
    <location>
        <begin position="23"/>
        <end position="119"/>
    </location>
</feature>
<evidence type="ECO:0000313" key="2">
    <source>
        <dbReference type="EMBL" id="MEL1265879.1"/>
    </source>
</evidence>
<reference evidence="2 3" key="1">
    <citation type="submission" date="2024-04" db="EMBL/GenBank/DDBJ databases">
        <title>Draft genome sequence of Pseudoxanthomonas putridarboris WD12.</title>
        <authorList>
            <person name="Oh J."/>
        </authorList>
    </citation>
    <scope>NUCLEOTIDE SEQUENCE [LARGE SCALE GENOMIC DNA]</scope>
    <source>
        <strain evidence="2 3">WD12</strain>
    </source>
</reference>
<name>A0ABU9J4U0_9GAMM</name>
<accession>A0ABU9J4U0</accession>
<feature type="signal peptide" evidence="1">
    <location>
        <begin position="1"/>
        <end position="22"/>
    </location>
</feature>
<proteinExistence type="predicted"/>
<dbReference type="Proteomes" id="UP001459204">
    <property type="component" value="Unassembled WGS sequence"/>
</dbReference>
<evidence type="ECO:0000256" key="1">
    <source>
        <dbReference type="SAM" id="SignalP"/>
    </source>
</evidence>
<keyword evidence="1" id="KW-0732">Signal</keyword>
<keyword evidence="3" id="KW-1185">Reference proteome</keyword>
<organism evidence="2 3">
    <name type="scientific">Pseudoxanthomonas putridarboris</name>
    <dbReference type="NCBI Taxonomy" id="752605"/>
    <lineage>
        <taxon>Bacteria</taxon>
        <taxon>Pseudomonadati</taxon>
        <taxon>Pseudomonadota</taxon>
        <taxon>Gammaproteobacteria</taxon>
        <taxon>Lysobacterales</taxon>
        <taxon>Lysobacteraceae</taxon>
        <taxon>Pseudoxanthomonas</taxon>
    </lineage>
</organism>
<sequence>MRTWAAMLVMGMAMGAGDCAMAAPERQADVEVEASRDQAFQAWLSELLETVRHDRNYARLPLDTDARAEEFSVVLYRLYRGEIGDPEFMEWVDARYPGHRYEQFTILKALHEHKRSLGR</sequence>
<gene>
    <name evidence="2" type="ORF">AAD027_16105</name>
</gene>